<evidence type="ECO:0000256" key="1">
    <source>
        <dbReference type="SAM" id="Phobius"/>
    </source>
</evidence>
<gene>
    <name evidence="2" type="ORF">DFH08DRAFT_1036078</name>
</gene>
<accession>A0AAD6ZDQ7</accession>
<dbReference type="EMBL" id="JARIHO010000056">
    <property type="protein sequence ID" value="KAJ7318757.1"/>
    <property type="molecule type" value="Genomic_DNA"/>
</dbReference>
<proteinExistence type="predicted"/>
<evidence type="ECO:0000313" key="2">
    <source>
        <dbReference type="EMBL" id="KAJ7318757.1"/>
    </source>
</evidence>
<dbReference type="Proteomes" id="UP001218218">
    <property type="component" value="Unassembled WGS sequence"/>
</dbReference>
<evidence type="ECO:0000313" key="3">
    <source>
        <dbReference type="Proteomes" id="UP001218218"/>
    </source>
</evidence>
<feature type="transmembrane region" description="Helical" evidence="1">
    <location>
        <begin position="81"/>
        <end position="110"/>
    </location>
</feature>
<comment type="caution">
    <text evidence="2">The sequence shown here is derived from an EMBL/GenBank/DDBJ whole genome shotgun (WGS) entry which is preliminary data.</text>
</comment>
<protein>
    <submittedName>
        <fullName evidence="2">Uncharacterized protein</fullName>
    </submittedName>
</protein>
<reference evidence="2" key="1">
    <citation type="submission" date="2023-03" db="EMBL/GenBank/DDBJ databases">
        <title>Massive genome expansion in bonnet fungi (Mycena s.s.) driven by repeated elements and novel gene families across ecological guilds.</title>
        <authorList>
            <consortium name="Lawrence Berkeley National Laboratory"/>
            <person name="Harder C.B."/>
            <person name="Miyauchi S."/>
            <person name="Viragh M."/>
            <person name="Kuo A."/>
            <person name="Thoen E."/>
            <person name="Andreopoulos B."/>
            <person name="Lu D."/>
            <person name="Skrede I."/>
            <person name="Drula E."/>
            <person name="Henrissat B."/>
            <person name="Morin E."/>
            <person name="Kohler A."/>
            <person name="Barry K."/>
            <person name="LaButti K."/>
            <person name="Morin E."/>
            <person name="Salamov A."/>
            <person name="Lipzen A."/>
            <person name="Mereny Z."/>
            <person name="Hegedus B."/>
            <person name="Baldrian P."/>
            <person name="Stursova M."/>
            <person name="Weitz H."/>
            <person name="Taylor A."/>
            <person name="Grigoriev I.V."/>
            <person name="Nagy L.G."/>
            <person name="Martin F."/>
            <person name="Kauserud H."/>
        </authorList>
    </citation>
    <scope>NUCLEOTIDE SEQUENCE</scope>
    <source>
        <strain evidence="2">CBHHK002</strain>
    </source>
</reference>
<feature type="transmembrane region" description="Helical" evidence="1">
    <location>
        <begin position="47"/>
        <end position="69"/>
    </location>
</feature>
<keyword evidence="1" id="KW-0812">Transmembrane</keyword>
<keyword evidence="3" id="KW-1185">Reference proteome</keyword>
<dbReference type="AlphaFoldDB" id="A0AAD6ZDQ7"/>
<feature type="transmembrane region" description="Helical" evidence="1">
    <location>
        <begin position="12"/>
        <end position="35"/>
    </location>
</feature>
<keyword evidence="1" id="KW-0472">Membrane</keyword>
<sequence>MVVQIMVQITSGLSTSLIAVSTVGAGLVYSTIFGATRGDVGLMCYSFPFFSCGFLLPVIIQLVLQWGAGLQAEVRFASQKFWTIVIGLFLSISSLCAMASLTILNVTVFLLKTDEHDTIPDPPSTSVPGIIAFSLTGSIFLLLLTGLLLTAIAARASSTLKGVRALVAAMYGSEDKHVDALKVWLPV</sequence>
<organism evidence="2 3">
    <name type="scientific">Mycena albidolilacea</name>
    <dbReference type="NCBI Taxonomy" id="1033008"/>
    <lineage>
        <taxon>Eukaryota</taxon>
        <taxon>Fungi</taxon>
        <taxon>Dikarya</taxon>
        <taxon>Basidiomycota</taxon>
        <taxon>Agaricomycotina</taxon>
        <taxon>Agaricomycetes</taxon>
        <taxon>Agaricomycetidae</taxon>
        <taxon>Agaricales</taxon>
        <taxon>Marasmiineae</taxon>
        <taxon>Mycenaceae</taxon>
        <taxon>Mycena</taxon>
    </lineage>
</organism>
<name>A0AAD6ZDQ7_9AGAR</name>
<keyword evidence="1" id="KW-1133">Transmembrane helix</keyword>
<feature type="transmembrane region" description="Helical" evidence="1">
    <location>
        <begin position="130"/>
        <end position="154"/>
    </location>
</feature>